<keyword evidence="12 22" id="KW-0067">ATP-binding</keyword>
<evidence type="ECO:0000256" key="18">
    <source>
        <dbReference type="ARBA" id="ARBA00047493"/>
    </source>
</evidence>
<evidence type="ECO:0000259" key="23">
    <source>
        <dbReference type="Pfam" id="PF02875"/>
    </source>
</evidence>
<evidence type="ECO:0000313" key="25">
    <source>
        <dbReference type="EMBL" id="AQS42380.1"/>
    </source>
</evidence>
<keyword evidence="14" id="KW-0289">Folate biosynthesis</keyword>
<evidence type="ECO:0000256" key="9">
    <source>
        <dbReference type="ARBA" id="ARBA00022598"/>
    </source>
</evidence>
<dbReference type="EMBL" id="CP017315">
    <property type="protein sequence ID" value="AQS42380.1"/>
    <property type="molecule type" value="Genomic_DNA"/>
</dbReference>
<keyword evidence="26" id="KW-1185">Reference proteome</keyword>
<dbReference type="PANTHER" id="PTHR11136">
    <property type="entry name" value="FOLYLPOLYGLUTAMATE SYNTHASE-RELATED"/>
    <property type="match status" value="1"/>
</dbReference>
<dbReference type="PANTHER" id="PTHR11136:SF0">
    <property type="entry name" value="DIHYDROFOLATE SYNTHETASE-RELATED"/>
    <property type="match status" value="1"/>
</dbReference>
<dbReference type="SUPFAM" id="SSF53623">
    <property type="entry name" value="MurD-like peptide ligases, catalytic domain"/>
    <property type="match status" value="1"/>
</dbReference>
<evidence type="ECO:0000256" key="13">
    <source>
        <dbReference type="ARBA" id="ARBA00022842"/>
    </source>
</evidence>
<protein>
    <recommendedName>
        <fullName evidence="8">Dihydrofolate synthase/folylpolyglutamate synthase</fullName>
        <ecNumber evidence="6">6.3.2.12</ecNumber>
        <ecNumber evidence="7">6.3.2.17</ecNumber>
    </recommendedName>
    <alternativeName>
        <fullName evidence="17">Folylpoly-gamma-glutamate synthetase-dihydrofolate synthetase</fullName>
    </alternativeName>
    <alternativeName>
        <fullName evidence="15">Folylpolyglutamate synthetase</fullName>
    </alternativeName>
    <alternativeName>
        <fullName evidence="16">Tetrahydrofolylpolyglutamate synthase</fullName>
    </alternativeName>
</protein>
<dbReference type="GO" id="GO:0046654">
    <property type="term" value="P:tetrahydrofolate biosynthetic process"/>
    <property type="evidence" value="ECO:0007669"/>
    <property type="project" value="UniProtKB-UniPathway"/>
</dbReference>
<comment type="catalytic activity">
    <reaction evidence="21">
        <text>7,8-dihydropteroate + L-glutamate + ATP = 7,8-dihydrofolate + ADP + phosphate + H(+)</text>
        <dbReference type="Rhea" id="RHEA:23584"/>
        <dbReference type="ChEBI" id="CHEBI:15378"/>
        <dbReference type="ChEBI" id="CHEBI:17839"/>
        <dbReference type="ChEBI" id="CHEBI:29985"/>
        <dbReference type="ChEBI" id="CHEBI:30616"/>
        <dbReference type="ChEBI" id="CHEBI:43474"/>
        <dbReference type="ChEBI" id="CHEBI:57451"/>
        <dbReference type="ChEBI" id="CHEBI:456216"/>
        <dbReference type="EC" id="6.3.2.12"/>
    </reaction>
</comment>
<evidence type="ECO:0000256" key="4">
    <source>
        <dbReference type="ARBA" id="ARBA00005150"/>
    </source>
</evidence>
<dbReference type="KEGG" id="thd:BHV28_17100"/>
<evidence type="ECO:0000256" key="15">
    <source>
        <dbReference type="ARBA" id="ARBA00030048"/>
    </source>
</evidence>
<evidence type="ECO:0000256" key="8">
    <source>
        <dbReference type="ARBA" id="ARBA00019357"/>
    </source>
</evidence>
<evidence type="ECO:0000259" key="24">
    <source>
        <dbReference type="Pfam" id="PF08245"/>
    </source>
</evidence>
<dbReference type="GO" id="GO:0046656">
    <property type="term" value="P:folic acid biosynthetic process"/>
    <property type="evidence" value="ECO:0007669"/>
    <property type="project" value="UniProtKB-KW"/>
</dbReference>
<dbReference type="AlphaFoldDB" id="A0A1U9JWZ1"/>
<gene>
    <name evidence="25" type="ORF">BHV28_17100</name>
</gene>
<dbReference type="EC" id="6.3.2.17" evidence="7"/>
<proteinExistence type="inferred from homology"/>
<dbReference type="GO" id="GO:0008841">
    <property type="term" value="F:dihydrofolate synthase activity"/>
    <property type="evidence" value="ECO:0007669"/>
    <property type="project" value="UniProtKB-EC"/>
</dbReference>
<dbReference type="Pfam" id="PF02875">
    <property type="entry name" value="Mur_ligase_C"/>
    <property type="match status" value="1"/>
</dbReference>
<accession>A0A1U9JWZ1</accession>
<keyword evidence="9 22" id="KW-0436">Ligase</keyword>
<comment type="cofactor">
    <cofactor evidence="1">
        <name>Mg(2+)</name>
        <dbReference type="ChEBI" id="CHEBI:18420"/>
    </cofactor>
</comment>
<dbReference type="SUPFAM" id="SSF53244">
    <property type="entry name" value="MurD-like peptide ligases, peptide-binding domain"/>
    <property type="match status" value="1"/>
</dbReference>
<comment type="similarity">
    <text evidence="5 22">Belongs to the folylpolyglutamate synthase family.</text>
</comment>
<dbReference type="Gene3D" id="3.90.190.20">
    <property type="entry name" value="Mur ligase, C-terminal domain"/>
    <property type="match status" value="1"/>
</dbReference>
<keyword evidence="11 22" id="KW-0547">Nucleotide-binding</keyword>
<dbReference type="InterPro" id="IPR013221">
    <property type="entry name" value="Mur_ligase_cen"/>
</dbReference>
<dbReference type="Proteomes" id="UP000188912">
    <property type="component" value="Chromosome"/>
</dbReference>
<reference evidence="25 26" key="1">
    <citation type="journal article" date="2010" name="Science">
        <title>Genomic comparison of the ants Camponotus floridanus and Harpegnathos saltator.</title>
        <authorList>
            <person name="Bonasio R."/>
            <person name="Zhang G."/>
            <person name="Ye C."/>
            <person name="Mutti N.S."/>
            <person name="Fang X."/>
            <person name="Qin N."/>
            <person name="Donahue G."/>
            <person name="Yang P."/>
            <person name="Li Q."/>
            <person name="Li C."/>
            <person name="Zhang P."/>
            <person name="Huang Z."/>
            <person name="Berger S.L."/>
            <person name="Reinberg D."/>
            <person name="Wang J."/>
            <person name="Liebig J."/>
        </authorList>
    </citation>
    <scope>NUCLEOTIDE SEQUENCE [LARGE SCALE GENOMIC DNA]</scope>
    <source>
        <strain evidence="25 26">Hsal</strain>
    </source>
</reference>
<evidence type="ECO:0000256" key="7">
    <source>
        <dbReference type="ARBA" id="ARBA00013025"/>
    </source>
</evidence>
<comment type="pathway">
    <text evidence="4">Cofactor biosynthesis; tetrahydrofolylpolyglutamate biosynthesis.</text>
</comment>
<keyword evidence="13" id="KW-0460">Magnesium</keyword>
<dbReference type="UniPathway" id="UPA00077">
    <property type="reaction ID" value="UER00157"/>
</dbReference>
<evidence type="ECO:0000256" key="21">
    <source>
        <dbReference type="ARBA" id="ARBA00049161"/>
    </source>
</evidence>
<dbReference type="GO" id="GO:0046872">
    <property type="term" value="F:metal ion binding"/>
    <property type="evidence" value="ECO:0007669"/>
    <property type="project" value="UniProtKB-KW"/>
</dbReference>
<dbReference type="InterPro" id="IPR018109">
    <property type="entry name" value="Folylpolyglutamate_synth_CS"/>
</dbReference>
<evidence type="ECO:0000256" key="12">
    <source>
        <dbReference type="ARBA" id="ARBA00022840"/>
    </source>
</evidence>
<evidence type="ECO:0000256" key="16">
    <source>
        <dbReference type="ARBA" id="ARBA00030592"/>
    </source>
</evidence>
<evidence type="ECO:0000256" key="2">
    <source>
        <dbReference type="ARBA" id="ARBA00002714"/>
    </source>
</evidence>
<keyword evidence="10" id="KW-0479">Metal-binding</keyword>
<evidence type="ECO:0000256" key="22">
    <source>
        <dbReference type="PIRNR" id="PIRNR001563"/>
    </source>
</evidence>
<dbReference type="Gene3D" id="3.40.1190.10">
    <property type="entry name" value="Mur-like, catalytic domain"/>
    <property type="match status" value="1"/>
</dbReference>
<dbReference type="InterPro" id="IPR001645">
    <property type="entry name" value="Folylpolyglutamate_synth"/>
</dbReference>
<dbReference type="FunFam" id="3.40.1190.10:FF:000011">
    <property type="entry name" value="Folylpolyglutamate synthase/dihydrofolate synthase"/>
    <property type="match status" value="1"/>
</dbReference>
<dbReference type="InterPro" id="IPR036565">
    <property type="entry name" value="Mur-like_cat_sf"/>
</dbReference>
<feature type="domain" description="Mur ligase C-terminal" evidence="23">
    <location>
        <begin position="310"/>
        <end position="425"/>
    </location>
</feature>
<comment type="pathway">
    <text evidence="3">Cofactor biosynthesis; tetrahydrofolate biosynthesis; 7,8-dihydrofolate from 2-amino-4-hydroxy-6-hydroxymethyl-7,8-dihydropteridine diphosphate and 4-aminobenzoate: step 2/2.</text>
</comment>
<dbReference type="InterPro" id="IPR004101">
    <property type="entry name" value="Mur_ligase_C"/>
</dbReference>
<evidence type="ECO:0000313" key="26">
    <source>
        <dbReference type="Proteomes" id="UP000188912"/>
    </source>
</evidence>
<evidence type="ECO:0000256" key="11">
    <source>
        <dbReference type="ARBA" id="ARBA00022741"/>
    </source>
</evidence>
<dbReference type="PROSITE" id="PS01012">
    <property type="entry name" value="FOLYLPOLYGLU_SYNT_2"/>
    <property type="match status" value="1"/>
</dbReference>
<sequence>MAETADHYIKALLDVYPKGVDLSLTRIGRLLSDLGNPHLQLPPVIHIAGTNGKGSAGAFCRALLEAAGLRVHVHTSPHLVHVHERYRIGRLNGGHYVDDAELLEILQHITTVNDQQPITVFEIITAAAFVLFARHPADAVILEVGLGGRFDATNIIPEPAVSLIMPVALDHQAFLGDTVEQIAFEKAGIIKDSTPVVIGFQAYDGARDVLLRQAEKHKAPVAVYGQDFSACVEHGRMAVQSNRGLLDLPRPRLVGDFQLGNAAAAIEAVYAAGFHLDETTIATAMQKVEWPARMQKLHQGHLKTLLPQQTDLWLDGGHNPAAAQVTSAAMRLLCQQQNRKLALVCGMISTKDSNHYLEAFKGLAERVYTVPVHFSEAGVPADLLAQAARGLGFEAQGFDTIAGAFTAINADYATLPAPVVLVSGSLYLAGEVLQQNGTKPV</sequence>
<comment type="catalytic activity">
    <reaction evidence="19">
        <text>10-formyltetrahydrofolyl-(gamma-L-Glu)(n) + L-glutamate + ATP = 10-formyltetrahydrofolyl-(gamma-L-Glu)(n+1) + ADP + phosphate + H(+)</text>
        <dbReference type="Rhea" id="RHEA:51904"/>
        <dbReference type="Rhea" id="RHEA-COMP:13088"/>
        <dbReference type="Rhea" id="RHEA-COMP:14300"/>
        <dbReference type="ChEBI" id="CHEBI:15378"/>
        <dbReference type="ChEBI" id="CHEBI:29985"/>
        <dbReference type="ChEBI" id="CHEBI:30616"/>
        <dbReference type="ChEBI" id="CHEBI:43474"/>
        <dbReference type="ChEBI" id="CHEBI:134413"/>
        <dbReference type="ChEBI" id="CHEBI:456216"/>
        <dbReference type="EC" id="6.3.2.17"/>
    </reaction>
</comment>
<dbReference type="EC" id="6.3.2.12" evidence="6"/>
<dbReference type="GO" id="GO:0004326">
    <property type="term" value="F:tetrahydrofolylpolyglutamate synthase activity"/>
    <property type="evidence" value="ECO:0007669"/>
    <property type="project" value="UniProtKB-EC"/>
</dbReference>
<evidence type="ECO:0000256" key="6">
    <source>
        <dbReference type="ARBA" id="ARBA00013023"/>
    </source>
</evidence>
<evidence type="ECO:0000256" key="3">
    <source>
        <dbReference type="ARBA" id="ARBA00004799"/>
    </source>
</evidence>
<evidence type="ECO:0000256" key="1">
    <source>
        <dbReference type="ARBA" id="ARBA00001946"/>
    </source>
</evidence>
<evidence type="ECO:0000256" key="20">
    <source>
        <dbReference type="ARBA" id="ARBA00049035"/>
    </source>
</evidence>
<evidence type="ECO:0000256" key="17">
    <source>
        <dbReference type="ARBA" id="ARBA00032510"/>
    </source>
</evidence>
<evidence type="ECO:0000256" key="14">
    <source>
        <dbReference type="ARBA" id="ARBA00022909"/>
    </source>
</evidence>
<evidence type="ECO:0000256" key="19">
    <source>
        <dbReference type="ARBA" id="ARBA00047808"/>
    </source>
</evidence>
<dbReference type="Pfam" id="PF08245">
    <property type="entry name" value="Mur_ligase_M"/>
    <property type="match status" value="1"/>
</dbReference>
<dbReference type="STRING" id="1902579.BHV28_17100"/>
<dbReference type="PIRSF" id="PIRSF001563">
    <property type="entry name" value="Folylpolyglu_synth"/>
    <property type="match status" value="1"/>
</dbReference>
<feature type="domain" description="Mur ligase central" evidence="24">
    <location>
        <begin position="47"/>
        <end position="268"/>
    </location>
</feature>
<dbReference type="GO" id="GO:0005737">
    <property type="term" value="C:cytoplasm"/>
    <property type="evidence" value="ECO:0007669"/>
    <property type="project" value="TreeGrafter"/>
</dbReference>
<dbReference type="NCBIfam" id="TIGR01499">
    <property type="entry name" value="folC"/>
    <property type="match status" value="1"/>
</dbReference>
<organism evidence="25 26">
    <name type="scientific">Candidatus Tokpelaia hoelldobleri</name>
    <dbReference type="NCBI Taxonomy" id="1902579"/>
    <lineage>
        <taxon>Bacteria</taxon>
        <taxon>Pseudomonadati</taxon>
        <taxon>Pseudomonadota</taxon>
        <taxon>Alphaproteobacteria</taxon>
        <taxon>Hyphomicrobiales</taxon>
        <taxon>Candidatus Tokpelaia</taxon>
    </lineage>
</organism>
<evidence type="ECO:0000256" key="5">
    <source>
        <dbReference type="ARBA" id="ARBA00008276"/>
    </source>
</evidence>
<name>A0A1U9JWZ1_9HYPH</name>
<dbReference type="InterPro" id="IPR036615">
    <property type="entry name" value="Mur_ligase_C_dom_sf"/>
</dbReference>
<dbReference type="GO" id="GO:0005524">
    <property type="term" value="F:ATP binding"/>
    <property type="evidence" value="ECO:0007669"/>
    <property type="project" value="UniProtKB-KW"/>
</dbReference>
<comment type="catalytic activity">
    <reaction evidence="20">
        <text>(6R)-5,10-methylenetetrahydrofolyl-(gamma-L-Glu)(n) + L-glutamate + ATP = (6R)-5,10-methylenetetrahydrofolyl-(gamma-L-Glu)(n+1) + ADP + phosphate + H(+)</text>
        <dbReference type="Rhea" id="RHEA:51912"/>
        <dbReference type="Rhea" id="RHEA-COMP:13257"/>
        <dbReference type="Rhea" id="RHEA-COMP:13258"/>
        <dbReference type="ChEBI" id="CHEBI:15378"/>
        <dbReference type="ChEBI" id="CHEBI:29985"/>
        <dbReference type="ChEBI" id="CHEBI:30616"/>
        <dbReference type="ChEBI" id="CHEBI:43474"/>
        <dbReference type="ChEBI" id="CHEBI:136572"/>
        <dbReference type="ChEBI" id="CHEBI:456216"/>
        <dbReference type="EC" id="6.3.2.17"/>
    </reaction>
</comment>
<comment type="catalytic activity">
    <reaction evidence="18">
        <text>(6S)-5,6,7,8-tetrahydrofolyl-(gamma-L-Glu)(n) + L-glutamate + ATP = (6S)-5,6,7,8-tetrahydrofolyl-(gamma-L-Glu)(n+1) + ADP + phosphate + H(+)</text>
        <dbReference type="Rhea" id="RHEA:10580"/>
        <dbReference type="Rhea" id="RHEA-COMP:14738"/>
        <dbReference type="Rhea" id="RHEA-COMP:14740"/>
        <dbReference type="ChEBI" id="CHEBI:15378"/>
        <dbReference type="ChEBI" id="CHEBI:29985"/>
        <dbReference type="ChEBI" id="CHEBI:30616"/>
        <dbReference type="ChEBI" id="CHEBI:43474"/>
        <dbReference type="ChEBI" id="CHEBI:141005"/>
        <dbReference type="ChEBI" id="CHEBI:456216"/>
        <dbReference type="EC" id="6.3.2.17"/>
    </reaction>
</comment>
<comment type="function">
    <text evidence="2">Functions in two distinct reactions of the de novo folate biosynthetic pathway. Catalyzes the addition of a glutamate residue to dihydropteroate (7,8-dihydropteroate or H2Pte) to form dihydrofolate (7,8-dihydrofolate monoglutamate or H2Pte-Glu). Also catalyzes successive additions of L-glutamate to tetrahydrofolate or 10-formyltetrahydrofolate or 5,10-methylenetetrahydrofolate, leading to folylpolyglutamate derivatives.</text>
</comment>
<reference evidence="25 26" key="2">
    <citation type="journal article" date="2016" name="Sci. Rep.">
        <title>The genome of Rhizobiales bacteria in predatory ants reveals urease gene functions but no genes for nitrogen fixation.</title>
        <authorList>
            <person name="Neuvonen M.M."/>
            <person name="Tamarit D."/>
            <person name="Naslund K."/>
            <person name="Liebig J."/>
            <person name="Feldhaar H."/>
            <person name="Moran N.A."/>
            <person name="Guy L."/>
            <person name="Andersson S.G."/>
        </authorList>
    </citation>
    <scope>NUCLEOTIDE SEQUENCE [LARGE SCALE GENOMIC DNA]</scope>
    <source>
        <strain evidence="25 26">Hsal</strain>
    </source>
</reference>
<evidence type="ECO:0000256" key="10">
    <source>
        <dbReference type="ARBA" id="ARBA00022723"/>
    </source>
</evidence>